<dbReference type="AlphaFoldDB" id="A0AAV3YJB3"/>
<evidence type="ECO:0000256" key="1">
    <source>
        <dbReference type="SAM" id="MobiDB-lite"/>
    </source>
</evidence>
<dbReference type="Proteomes" id="UP000735302">
    <property type="component" value="Unassembled WGS sequence"/>
</dbReference>
<comment type="caution">
    <text evidence="2">The sequence shown here is derived from an EMBL/GenBank/DDBJ whole genome shotgun (WGS) entry which is preliminary data.</text>
</comment>
<dbReference type="EMBL" id="BLXT01001064">
    <property type="protein sequence ID" value="GFN82966.1"/>
    <property type="molecule type" value="Genomic_DNA"/>
</dbReference>
<organism evidence="2 3">
    <name type="scientific">Plakobranchus ocellatus</name>
    <dbReference type="NCBI Taxonomy" id="259542"/>
    <lineage>
        <taxon>Eukaryota</taxon>
        <taxon>Metazoa</taxon>
        <taxon>Spiralia</taxon>
        <taxon>Lophotrochozoa</taxon>
        <taxon>Mollusca</taxon>
        <taxon>Gastropoda</taxon>
        <taxon>Heterobranchia</taxon>
        <taxon>Euthyneura</taxon>
        <taxon>Panpulmonata</taxon>
        <taxon>Sacoglossa</taxon>
        <taxon>Placobranchoidea</taxon>
        <taxon>Plakobranchidae</taxon>
        <taxon>Plakobranchus</taxon>
    </lineage>
</organism>
<feature type="region of interest" description="Disordered" evidence="1">
    <location>
        <begin position="92"/>
        <end position="112"/>
    </location>
</feature>
<proteinExistence type="predicted"/>
<reference evidence="2 3" key="1">
    <citation type="journal article" date="2021" name="Elife">
        <title>Chloroplast acquisition without the gene transfer in kleptoplastic sea slugs, Plakobranchus ocellatus.</title>
        <authorList>
            <person name="Maeda T."/>
            <person name="Takahashi S."/>
            <person name="Yoshida T."/>
            <person name="Shimamura S."/>
            <person name="Takaki Y."/>
            <person name="Nagai Y."/>
            <person name="Toyoda A."/>
            <person name="Suzuki Y."/>
            <person name="Arimoto A."/>
            <person name="Ishii H."/>
            <person name="Satoh N."/>
            <person name="Nishiyama T."/>
            <person name="Hasebe M."/>
            <person name="Maruyama T."/>
            <person name="Minagawa J."/>
            <person name="Obokata J."/>
            <person name="Shigenobu S."/>
        </authorList>
    </citation>
    <scope>NUCLEOTIDE SEQUENCE [LARGE SCALE GENOMIC DNA]</scope>
</reference>
<gene>
    <name evidence="2" type="ORF">PoB_000947200</name>
</gene>
<keyword evidence="3" id="KW-1185">Reference proteome</keyword>
<evidence type="ECO:0000313" key="2">
    <source>
        <dbReference type="EMBL" id="GFN82966.1"/>
    </source>
</evidence>
<accession>A0AAV3YJB3</accession>
<protein>
    <submittedName>
        <fullName evidence="2">Uncharacterized protein</fullName>
    </submittedName>
</protein>
<sequence>MTWTNPKVRPQPYQTCPLNTNSKRAPFLVVPYKARDLANEQQTSQGVVGSPGLPKPVVLVSFHSCLLMRLCVRRCVCVPVTRPVSLRATLFSSSSQPFSSPGSYVSSVPPRL</sequence>
<evidence type="ECO:0000313" key="3">
    <source>
        <dbReference type="Proteomes" id="UP000735302"/>
    </source>
</evidence>
<name>A0AAV3YJB3_9GAST</name>